<dbReference type="OrthoDB" id="31343at2157"/>
<name>B6YUY6_THEON</name>
<dbReference type="AlphaFoldDB" id="B6YUY6"/>
<keyword evidence="6" id="KW-1185">Reference proteome</keyword>
<evidence type="ECO:0000256" key="3">
    <source>
        <dbReference type="ARBA" id="ARBA00023098"/>
    </source>
</evidence>
<dbReference type="Gene3D" id="3.30.870.10">
    <property type="entry name" value="Endonuclease Chain A"/>
    <property type="match status" value="1"/>
</dbReference>
<evidence type="ECO:0000259" key="4">
    <source>
        <dbReference type="PROSITE" id="PS50035"/>
    </source>
</evidence>
<gene>
    <name evidence="5" type="ordered locus">TON_1724</name>
</gene>
<dbReference type="PROSITE" id="PS50035">
    <property type="entry name" value="PLD"/>
    <property type="match status" value="1"/>
</dbReference>
<accession>B6YUY6</accession>
<dbReference type="HOGENOM" id="CLU_1017885_0_0_2"/>
<proteinExistence type="predicted"/>
<dbReference type="GO" id="GO:0016042">
    <property type="term" value="P:lipid catabolic process"/>
    <property type="evidence" value="ECO:0007669"/>
    <property type="project" value="UniProtKB-KW"/>
</dbReference>
<dbReference type="EMBL" id="CP000855">
    <property type="protein sequence ID" value="ACJ17214.1"/>
    <property type="molecule type" value="Genomic_DNA"/>
</dbReference>
<feature type="domain" description="PLD phosphodiesterase" evidence="4">
    <location>
        <begin position="199"/>
        <end position="226"/>
    </location>
</feature>
<dbReference type="PROSITE" id="PS51257">
    <property type="entry name" value="PROKAR_LIPOPROTEIN"/>
    <property type="match status" value="1"/>
</dbReference>
<dbReference type="SUPFAM" id="SSF56024">
    <property type="entry name" value="Phospholipase D/nuclease"/>
    <property type="match status" value="1"/>
</dbReference>
<sequence>MVVRVKKALVFLLIITVLSAGCLGGTQTVTTTVTEIQNHTLTETVTETHTEVKVIEPGINVTELTENLSLCVSKLSELNSTLAEEEGELSSLKAKYQSCLIQQALGNEAGFEILLDNEYYYEVLNTINNAGESIYVMMFSMKYDPADSFDWANDLIRALAEAEKRGVSVHVLLEDSSDINQAAYDYLKANGVDVSFDSPETTLHAKVVVIDGKTVFLGSHNWSESALYWNHEVSIKIVSEDLAQSLINYFWSIR</sequence>
<dbReference type="PATRIC" id="fig|523850.10.peg.1738"/>
<dbReference type="STRING" id="523850.TON_1724"/>
<evidence type="ECO:0000313" key="5">
    <source>
        <dbReference type="EMBL" id="ACJ17214.1"/>
    </source>
</evidence>
<evidence type="ECO:0000313" key="6">
    <source>
        <dbReference type="Proteomes" id="UP000002727"/>
    </source>
</evidence>
<dbReference type="Proteomes" id="UP000002727">
    <property type="component" value="Chromosome"/>
</dbReference>
<dbReference type="KEGG" id="ton:TON_1724"/>
<dbReference type="GeneID" id="7017393"/>
<evidence type="ECO:0000256" key="1">
    <source>
        <dbReference type="ARBA" id="ARBA00022801"/>
    </source>
</evidence>
<dbReference type="InterPro" id="IPR051406">
    <property type="entry name" value="PLD_domain"/>
</dbReference>
<dbReference type="SMART" id="SM00155">
    <property type="entry name" value="PLDc"/>
    <property type="match status" value="1"/>
</dbReference>
<dbReference type="InterPro" id="IPR025202">
    <property type="entry name" value="PLD-like_dom"/>
</dbReference>
<dbReference type="eggNOG" id="arCOG02041">
    <property type="taxonomic scope" value="Archaea"/>
</dbReference>
<organism evidence="5 6">
    <name type="scientific">Thermococcus onnurineus (strain NA1)</name>
    <dbReference type="NCBI Taxonomy" id="523850"/>
    <lineage>
        <taxon>Archaea</taxon>
        <taxon>Methanobacteriati</taxon>
        <taxon>Methanobacteriota</taxon>
        <taxon>Thermococci</taxon>
        <taxon>Thermococcales</taxon>
        <taxon>Thermococcaceae</taxon>
        <taxon>Thermococcus</taxon>
    </lineage>
</organism>
<dbReference type="RefSeq" id="WP_012572686.1">
    <property type="nucleotide sequence ID" value="NC_011529.1"/>
</dbReference>
<dbReference type="GO" id="GO:0016891">
    <property type="term" value="F:RNA endonuclease activity producing 5'-phosphomonoesters, hydrolytic mechanism"/>
    <property type="evidence" value="ECO:0007669"/>
    <property type="project" value="TreeGrafter"/>
</dbReference>
<dbReference type="Pfam" id="PF13091">
    <property type="entry name" value="PLDc_2"/>
    <property type="match status" value="1"/>
</dbReference>
<protein>
    <submittedName>
        <fullName evidence="5">Phospholipase D-related protein</fullName>
    </submittedName>
</protein>
<reference evidence="5 6" key="1">
    <citation type="journal article" date="2008" name="J. Bacteriol.">
        <title>The complete genome sequence of Thermococcus onnurineus NA1 reveals a mixed heterotrophic and carboxydotrophic metabolism.</title>
        <authorList>
            <person name="Lee H.S."/>
            <person name="Kang S.G."/>
            <person name="Bae S.S."/>
            <person name="Lim J.K."/>
            <person name="Cho Y."/>
            <person name="Kim Y.J."/>
            <person name="Jeon J.H."/>
            <person name="Cha S.S."/>
            <person name="Kwon K.K."/>
            <person name="Kim H.T."/>
            <person name="Park C.J."/>
            <person name="Lee H.W."/>
            <person name="Kim S.I."/>
            <person name="Chun J."/>
            <person name="Colwell R.R."/>
            <person name="Kim S.J."/>
            <person name="Lee J.H."/>
        </authorList>
    </citation>
    <scope>NUCLEOTIDE SEQUENCE [LARGE SCALE GENOMIC DNA]</scope>
    <source>
        <strain evidence="5 6">NA1</strain>
    </source>
</reference>
<keyword evidence="3" id="KW-0443">Lipid metabolism</keyword>
<dbReference type="CDD" id="cd09131">
    <property type="entry name" value="PLDc_unchar3"/>
    <property type="match status" value="1"/>
</dbReference>
<dbReference type="PANTHER" id="PTHR43856">
    <property type="entry name" value="CARDIOLIPIN HYDROLASE"/>
    <property type="match status" value="1"/>
</dbReference>
<keyword evidence="1" id="KW-0378">Hydrolase</keyword>
<evidence type="ECO:0000256" key="2">
    <source>
        <dbReference type="ARBA" id="ARBA00022963"/>
    </source>
</evidence>
<keyword evidence="2" id="KW-0442">Lipid degradation</keyword>
<dbReference type="InterPro" id="IPR001736">
    <property type="entry name" value="PLipase_D/transphosphatidylase"/>
</dbReference>
<dbReference type="PANTHER" id="PTHR43856:SF1">
    <property type="entry name" value="MITOCHONDRIAL CARDIOLIPIN HYDROLASE"/>
    <property type="match status" value="1"/>
</dbReference>